<evidence type="ECO:0000256" key="7">
    <source>
        <dbReference type="ARBA" id="ARBA00022989"/>
    </source>
</evidence>
<comment type="subcellular location">
    <subcellularLocation>
        <location evidence="2">Cell membrane</location>
    </subcellularLocation>
    <subcellularLocation>
        <location evidence="3">Cell projection</location>
    </subcellularLocation>
    <subcellularLocation>
        <location evidence="1">Membrane</location>
        <topology evidence="1">Single-pass membrane protein</topology>
    </subcellularLocation>
</comment>
<proteinExistence type="predicted"/>
<evidence type="ECO:0000313" key="13">
    <source>
        <dbReference type="Proteomes" id="UP000050795"/>
    </source>
</evidence>
<organism evidence="13 14">
    <name type="scientific">Trichobilharzia regenti</name>
    <name type="common">Nasal bird schistosome</name>
    <dbReference type="NCBI Taxonomy" id="157069"/>
    <lineage>
        <taxon>Eukaryota</taxon>
        <taxon>Metazoa</taxon>
        <taxon>Spiralia</taxon>
        <taxon>Lophotrochozoa</taxon>
        <taxon>Platyhelminthes</taxon>
        <taxon>Trematoda</taxon>
        <taxon>Digenea</taxon>
        <taxon>Strigeidida</taxon>
        <taxon>Schistosomatoidea</taxon>
        <taxon>Schistosomatidae</taxon>
        <taxon>Trichobilharzia</taxon>
    </lineage>
</organism>
<evidence type="ECO:0000256" key="6">
    <source>
        <dbReference type="ARBA" id="ARBA00022729"/>
    </source>
</evidence>
<evidence type="ECO:0000256" key="8">
    <source>
        <dbReference type="ARBA" id="ARBA00023136"/>
    </source>
</evidence>
<dbReference type="SUPFAM" id="SSF49503">
    <property type="entry name" value="Cupredoxins"/>
    <property type="match status" value="1"/>
</dbReference>
<dbReference type="InterPro" id="IPR055401">
    <property type="entry name" value="CEMIP_beta-hel_dom"/>
</dbReference>
<reference evidence="13" key="1">
    <citation type="submission" date="2022-06" db="EMBL/GenBank/DDBJ databases">
        <authorList>
            <person name="Berger JAMES D."/>
            <person name="Berger JAMES D."/>
        </authorList>
    </citation>
    <scope>NUCLEOTIDE SEQUENCE [LARGE SCALE GENOMIC DNA]</scope>
</reference>
<dbReference type="Gene3D" id="2.160.20.10">
    <property type="entry name" value="Single-stranded right-handed beta-helix, Pectin lyase-like"/>
    <property type="match status" value="1"/>
</dbReference>
<sequence>MITRLKILILIYLFGLFVILSSGQQSCPEVNYVTPTEASTEGGSALMIFGCGFEQSAFVLPGTDPNFGNRVFLRNAWQTFQTELIEEGGNMIKFSSPKVPEDTYTLVVSIAGVFIPKEKMCRGFSCTIKVRTAVTPVIENISPVYAQPDSLIGMNGTIFTSRFSSNLDVFTVGKPQSIIRIYDGPGNCEPQKPNSDEYYGIELIPPGSNKGYIICKRNITYIGSINVTFIVDSPYGRSTAAESIYRVDRNEKTYMHQAYSVIKGVSPPQTSASGGGLIEISGEYLGPQGNVRILVGYTNCSPVRMNSTVIQCILDQITDTSTNTFYPGNRGSTVQFWSDLKASTEDDLLKLNFSETSSATLEKFLHEPEFIPSVLYNGTGTARLITVFVAPKSSEYQFIVSSVNAYVLLGGRSNETLARMSVVNGRTKSIYLQRDEIWILELRTTLTRPTVLTRLCASMLNTSLNYQQLKASKPTSYTISLKSNGYSEKQVVNHSALFNSPITPISEIQTFSIPSDAMQYKLCLFSSCTVPLPVQSPNVDQIKSEINEKFGSSSTTVRILGTTSDYFTFEVTFPKEFGDIPPFEVRTIRQTVNKALVNETVKGMTGFTRDIRPSYGGMYSYNTYTLDSTEAEIRSAYLSLGSSWCPPKLINPPFKYAVFDDFENSTRKEVTTEAVAFCGRQCVENLFTYVFDQVISVNTNPFLCFAVKGKTQNIVTFVYNAIGINTRLLKQSLNYAIDLTLPQENVWKYKCIDVLQVLRSNPLNVNATIFQLESFGITPRKKFFESQFSVHLDTVYMGPKAIYDDANDVATWPRFPKQVFSDVTVIKSATSGVFTVEITTKSCLENFDLFGLAGVPMQNNNSTVGQVVIIRDERWPTPVLSSVIRTQAASPPMNGYYVLSFKGVPTSRIPARFVQSNVVERILNLHPHLGTVRVTRTGVCRSFQYVIWLDSLPGDQPEISVSNQTKLIGDAPQVTVQKSSIGELVMCPLSGDMLATRHTVPQVRLYVDNVPAFCESSCSHQFVDLSSPTVDSATIQVTDNNLTLVLTDVPIGSFIGRLRLHGKGFTSSGFKISLGREGSGIVDIIQTGLFKEDKEVIKINGSRFLPNYSQVYFDNTLCGLEKMTTTEITCLFPIIGLSGQKMVKVQQPYDFISKAIDFNVSRPNAPVILSVQQQQSASVSGTTQVIINGLRFTRDMLIFVGGVRVQNFTFVNETQIIMLAPPQKINGEKLIALFDSQNILISPEFSVVYQFELSSIQPQIGSFMGGQIINIDGEGFDNQTKVFMKPIDDKNQLCFDRPASECEILLRDSRKIQCKTGSLVKTHYVFDSGVSSERGVGYEWQPKTLTIIQGDSVVWIWNTTTRTNPIMVAQATDIEDLTPFALGFHSGQPTMKGIYSFNFTEPGTYYYMSSNEFVMMGIIEVRPFDDCITEVVVQTQYSTAIHKNVSVTTNWDSVAACAGGLSCNSLPKPAILSAKHGYVYRGCATPLVSSFSPFSLYAESQVEVTSDILSQCTDQVIITVGGANCISPLRDNNSVNSIKCTLQEDQVVLAGLTTGQPLRPSVFHKDFGMGLLTVSYNEFERYAFFLPRINCAKTNGVGSTQGGGQFIIYGSGFVPNNTDLNVVTLRSDQKCLVIQATPGYIKCLIPVPTNTSIILNNVGIQVMVKPKDQNQWVEVEQNSPDGCIYSYSLAATPIVKTIEPRELSSNDTLRIGGSNLLLPGENVSSVQVYLDNASCVIDPLSSNASLLLCQVIGSLPAGNVNLRLLHQIRGNPKYETSLTLKSKITILTVDPKEGSFAGGTVVKLTGNGLNDPTIKIYFGSETCQIIRENRSASQIYCVTPSQISFSNLTDYKVAVNVSSGYSLSDGFTYVNSKTPRVSTVAINFTPVNGTSVNQLNIYGSMLQCNSSQGKQTEVKYNQRTCVVQIIRDEYIQCYITNMPSDQYQLAVNVPEYGFAISDFSTKVDFSLNSINASTGGTNGGLLVEIQGVGMDAEKSTVTICEQPCTLAGGSSLTLKCITPKITTQSVKSCDVVVTVPTNVGVLQKTLSSAFVYDPKLTPTVVSVDPLIGGTGGGTNLTLIGIMFDESTKVSVGGTQCQIISINDTTITCQTGVYNRSEKVPIDVITGKYGKASGNFIFYYVDRWSSRFTWNNEPIPKENDFVVINQGQNVMLDTNTPVLSMLLINGGTLFFDPTKDVQLHAKYILILNNGKFLIGSPEEPYTKMATITLHGHVREKELPLYGAKVLALRNGTLSIHGKPRIVTWTRLTKTAEAGTKTLALEHPVDWQPGERIIITSTGGKSAHNQSEEHIIADISSDNRTITLTSPLAYRKLGVKITYSNGVTGNFAAEVGLLTRNILITGTNEPVVSSDVPRCTNDFSTGQFATHTCVIGDPGEQLGASEYGGHVHIGGPYINSGAVKAYISYAEFYFMGQAYRLGRYPIHFHLNGLMNGSYVRGCSVHKSFNRAINIHNTHEVLVENNVVYDVMGGAFFLEDGIEYGNVIQYNLLIHVKRTSSLLNDDVVPAAFWITQPNNTVQHNVAASGTHFGFWYRMLENPNGPSSTTTVCPRKIPLGKFENNTVHSQGWFALWIHESFFPTTTGGCTSTKWDKAVFRKLTAWNNNKGPECVNCGGVQFEDMLLVNNDEAAIEGKRLMFGNLYDQNTGPFYRNSTIVAFEPELTDGLPDCHTRAVILPWSPGLTVENMVMRNFNGQNCTAIHGTVITCLCNKLCGGYEYLFRDIKWENTSNRAEFRWHGDFSLRDLDGSLTDGLPDVPKLPGSLIIGKANHLPADKCGPSAPGAGDLGTAFGQGVIPGVRCLPDVTALRFAVDQVIPARVMGNNMTVTLLNGGTEQVPFKTEALTDKQGWMTTLVNNRTYVVNWNAVSTFSNLSYIGYLENFRQSDYVIVRHMGMTVKPDRVQVISGQQAKPPLAEPLDPSKHVTGDVFYNETGNYIEYIVKAPANPTSFNSHRLWVSFYKCFFTDCVIPTTTSTTVQTSRPADALFWSKSTTWNTVLGPQPTNGSSLTIPKGTWLVLDTSMNIKLEKLLIYGTLEVDSGTSQDQRVYKLAFKQMLIIGGQFLAGPTAEMPLTNATLELTLLGSVSDDSVSVDGPVIGPKSIGVYGVMSMHALPKKIMWTNLRYTATAGENQIRLNEPVTDWSPGNRIVIATTSMDFKQSELHEIASISPDLMTITLVNKLLFTHVAYNQTYGSHLFTTGAEVGLLTSNIIVQGDNQSAVSRFGGRILASQTLYADGVSFGQIKLSGVYFYRMGQKDFSTPTDARFPVSFISAGDMTNISYIKSCIFEESLSSAVGAFGTTGVLLENNIFYKTLGSAIWVKDKGHKLIHNLLIESLWSGETDTKNQNLDILFEAALDIKEASDLTLQGNAIAGAERVCIYTQGYSCYSGNNSNWKKNTLHSCLIGFMQLKTQYNCSVISNSQIYSVSQFSMFWRTDSSIQAKNIHLVDNAGGMYPFIGEPSGRTHMISSKDFRFDNSLLVGRSGIQSCSDKPNDMALQLASKLKGPTSPEGGYLGMTSPQFMSSIGMPEEGKLTSWSGDFSNGGAAFITNLTIANYGTLCSGKRDYVWRTDMNNEDGIFPTYFVGTNAISVDSDSITYYDRPKVGNVRFDKCNDMECDGLKKILVIDKDGGLFGQPTVVVPQSEWQYNLDSSYGVSDKRIPKRMLMKADGTSIDPAKEWPNKGIIRDSSCVYMATMQAYKCSRSLDHRILLIESMDPDALERRLSPIAFATQGLSPNYIDLINGPSDHGACSSYACLKRMSTFMAVVARQKNFVMYMTSTMPQELRLRLPQAEPDYAVRIGIDYFTAGRLDVYKNGEYVKAKNSITNSLGQSVLQAPKTVDEFMPNVTTDSAGTNYYDDSSQMLYVILKGESIITIKLSQLVKVSFGLPAMTIDQFFGSEVVSNLAKYLGIPAENIRVVKVVSESSTNTASRRRRSVPGVFVELEISSPPSQNLSQSATPNVTSSGITSMEKVSADVISIVQTGLFEKIINATVVSVSVQQPTPLPSSPLWSALVSNSSSVSPSPTVIQIPTSVSTKLFVPAGYDSVTEGIPFSLEISTLDSSGKIVRPLGTNASVWSYELYQPESVSPIKVSKTNFDNPELGTALVTNLIFSRDGLANLFVSVISPNDSSRLNSSINFLVKKRNFGLLISSVEPNADVSTIKSSVNNNIPIQVKLLDKQTGTLASNVNWRYLRWNFTGDLCPNSRKPTNAMTNSASSYFYDPTNTNGSFNWAIGRFQSPWIYVYCISATAYLNDSVTRQPGYDIGLTKLKIHIRPQNYTEPPRNVVKPFTFKFAGSYSTMLQHIDEFTAAVQSELFTRYPNVAFENMTFSEGSIVVNVVAVGESTATIDSVLNSLITSLNNGSISFSIAGVNYTAPTTGKNDGCRTTGFVTSFIMLTIHFLFYQIILKNLQF</sequence>
<dbReference type="CDD" id="cd00603">
    <property type="entry name" value="IPT_PCSR"/>
    <property type="match status" value="5"/>
</dbReference>
<dbReference type="SMART" id="SM00710">
    <property type="entry name" value="PbH1"/>
    <property type="match status" value="7"/>
</dbReference>
<dbReference type="Pfam" id="PF01833">
    <property type="entry name" value="TIG"/>
    <property type="match status" value="6"/>
</dbReference>
<evidence type="ECO:0000313" key="14">
    <source>
        <dbReference type="WBParaSite" id="TREG1_7740.1"/>
    </source>
</evidence>
<evidence type="ECO:0000256" key="5">
    <source>
        <dbReference type="ARBA" id="ARBA00022692"/>
    </source>
</evidence>
<dbReference type="Proteomes" id="UP000050795">
    <property type="component" value="Unassembled WGS sequence"/>
</dbReference>
<feature type="signal peptide" evidence="11">
    <location>
        <begin position="1"/>
        <end position="23"/>
    </location>
</feature>
<dbReference type="Gene3D" id="2.60.40.10">
    <property type="entry name" value="Immunoglobulins"/>
    <property type="match status" value="6"/>
</dbReference>
<evidence type="ECO:0000256" key="3">
    <source>
        <dbReference type="ARBA" id="ARBA00004316"/>
    </source>
</evidence>
<evidence type="ECO:0000259" key="12">
    <source>
        <dbReference type="PROSITE" id="PS51484"/>
    </source>
</evidence>
<name>A0AA85K4M7_TRIRE</name>
<keyword evidence="5" id="KW-0812">Transmembrane</keyword>
<keyword evidence="9" id="KW-0325">Glycoprotein</keyword>
<dbReference type="Pfam" id="PF10162">
    <property type="entry name" value="G8"/>
    <property type="match status" value="2"/>
</dbReference>
<dbReference type="InterPro" id="IPR014756">
    <property type="entry name" value="Ig_E-set"/>
</dbReference>
<reference evidence="14" key="2">
    <citation type="submission" date="2023-11" db="UniProtKB">
        <authorList>
            <consortium name="WormBaseParasite"/>
        </authorList>
    </citation>
    <scope>IDENTIFICATION</scope>
</reference>
<dbReference type="InterPro" id="IPR019316">
    <property type="entry name" value="G8_domain"/>
</dbReference>
<keyword evidence="4" id="KW-1003">Cell membrane</keyword>
<keyword evidence="6 11" id="KW-0732">Signal</keyword>
<dbReference type="SMART" id="SM01225">
    <property type="entry name" value="G8"/>
    <property type="match status" value="2"/>
</dbReference>
<evidence type="ECO:0000256" key="11">
    <source>
        <dbReference type="SAM" id="SignalP"/>
    </source>
</evidence>
<keyword evidence="13" id="KW-1185">Reference proteome</keyword>
<feature type="chain" id="PRO_5041691625" description="G8 domain-containing protein" evidence="11">
    <location>
        <begin position="24"/>
        <end position="4427"/>
    </location>
</feature>
<dbReference type="PANTHER" id="PTHR46769:SF2">
    <property type="entry name" value="FIBROCYSTIN-L ISOFORM 2 PRECURSOR-RELATED"/>
    <property type="match status" value="1"/>
</dbReference>
<keyword evidence="10" id="KW-0966">Cell projection</keyword>
<dbReference type="WBParaSite" id="TREG1_7740.1">
    <property type="protein sequence ID" value="TREG1_7740.1"/>
    <property type="gene ID" value="TREG1_7740"/>
</dbReference>
<dbReference type="InterPro" id="IPR002909">
    <property type="entry name" value="IPT_dom"/>
</dbReference>
<dbReference type="SUPFAM" id="SSF51126">
    <property type="entry name" value="Pectin lyase-like"/>
    <property type="match status" value="2"/>
</dbReference>
<keyword evidence="8" id="KW-0472">Membrane</keyword>
<evidence type="ECO:0000256" key="10">
    <source>
        <dbReference type="ARBA" id="ARBA00023273"/>
    </source>
</evidence>
<dbReference type="GO" id="GO:0005886">
    <property type="term" value="C:plasma membrane"/>
    <property type="evidence" value="ECO:0007669"/>
    <property type="project" value="UniProtKB-SubCell"/>
</dbReference>
<dbReference type="SMART" id="SM00429">
    <property type="entry name" value="IPT"/>
    <property type="match status" value="4"/>
</dbReference>
<evidence type="ECO:0000256" key="9">
    <source>
        <dbReference type="ARBA" id="ARBA00023180"/>
    </source>
</evidence>
<dbReference type="InterPro" id="IPR011050">
    <property type="entry name" value="Pectin_lyase_fold/virulence"/>
</dbReference>
<dbReference type="Gene3D" id="2.60.40.420">
    <property type="entry name" value="Cupredoxins - blue copper proteins"/>
    <property type="match status" value="1"/>
</dbReference>
<keyword evidence="7" id="KW-1133">Transmembrane helix</keyword>
<feature type="domain" description="G8" evidence="12">
    <location>
        <begin position="2147"/>
        <end position="2268"/>
    </location>
</feature>
<evidence type="ECO:0000256" key="4">
    <source>
        <dbReference type="ARBA" id="ARBA00022475"/>
    </source>
</evidence>
<dbReference type="PROSITE" id="PS51484">
    <property type="entry name" value="G8"/>
    <property type="match status" value="2"/>
</dbReference>
<dbReference type="SUPFAM" id="SSF81296">
    <property type="entry name" value="E set domains"/>
    <property type="match status" value="5"/>
</dbReference>
<evidence type="ECO:0000256" key="2">
    <source>
        <dbReference type="ARBA" id="ARBA00004236"/>
    </source>
</evidence>
<dbReference type="InterPro" id="IPR008972">
    <property type="entry name" value="Cupredoxin"/>
</dbReference>
<dbReference type="GO" id="GO:0042995">
    <property type="term" value="C:cell projection"/>
    <property type="evidence" value="ECO:0007669"/>
    <property type="project" value="UniProtKB-SubCell"/>
</dbReference>
<dbReference type="InterPro" id="IPR012334">
    <property type="entry name" value="Pectin_lyas_fold"/>
</dbReference>
<feature type="domain" description="G8" evidence="12">
    <location>
        <begin position="3006"/>
        <end position="3138"/>
    </location>
</feature>
<dbReference type="InterPro" id="IPR052387">
    <property type="entry name" value="Fibrocystin"/>
</dbReference>
<dbReference type="Pfam" id="PF24606">
    <property type="entry name" value="CEMIP_beta-hel"/>
    <property type="match status" value="2"/>
</dbReference>
<evidence type="ECO:0000256" key="1">
    <source>
        <dbReference type="ARBA" id="ARBA00004167"/>
    </source>
</evidence>
<dbReference type="InterPro" id="IPR013783">
    <property type="entry name" value="Ig-like_fold"/>
</dbReference>
<dbReference type="InterPro" id="IPR006626">
    <property type="entry name" value="PbH1"/>
</dbReference>
<dbReference type="PANTHER" id="PTHR46769">
    <property type="entry name" value="POLYCYSTIC KIDNEY AND HEPATIC DISEASE 1 (AUTOSOMAL RECESSIVE)-LIKE 1"/>
    <property type="match status" value="1"/>
</dbReference>
<protein>
    <recommendedName>
        <fullName evidence="12">G8 domain-containing protein</fullName>
    </recommendedName>
</protein>
<accession>A0AA85K4M7</accession>